<feature type="compositionally biased region" description="Low complexity" evidence="1">
    <location>
        <begin position="11"/>
        <end position="20"/>
    </location>
</feature>
<dbReference type="OrthoDB" id="3342809at2759"/>
<sequence>MDPRLPQHLYSSSSSVEDPSPSCPPSPSSRSAPTLASRADILKCYEEAVQEPLLECSNLSSFYSEAQLSTSLVPEARLLREDFCSTAIVARTWLSLDERNRSVGVDIDLNALKDTRERVWAEGVQVGRKVGARIVQSPAFANGITSVEGVDGVDALGMELEQDDGALFQRAPSSDQTALGATEKSSDVQAGSDISLKSSTWATGAASDRFERRFQARLAKQEKQAKLKAKKRATASVAAAANGHAAAPGVECDGGQRIENTSFASDADEQNEQGRMLLVHSDVLDLPFSYIPSTSSTPPSTTSASAQSSPTGATTIPAPDLIAALNYALCYFHTRAALLAYLRVCLHTLKARSGVLLCDLFAGPPTGETYEHFLTEQADSEGRTRRRNLSQQDLWELFAHEDGFIREGDRARDSEGGGDQGRLQPLWADEKKATSCIRESSIEANGHAAPFPPSSSNYTITADDTAIARATIRLVPAPSTYAAAARSNASCAEWPKGHLKLVRTGAASGGFEYWREDGPIDYASNRFRMSLSFRFKDRSWIRDWFSYDFRIWSLKEVRSIRGEVRSRK</sequence>
<organism evidence="2 3">
    <name type="scientific">Tilletiaria anomala (strain ATCC 24038 / CBS 436.72 / UBC 951)</name>
    <dbReference type="NCBI Taxonomy" id="1037660"/>
    <lineage>
        <taxon>Eukaryota</taxon>
        <taxon>Fungi</taxon>
        <taxon>Dikarya</taxon>
        <taxon>Basidiomycota</taxon>
        <taxon>Ustilaginomycotina</taxon>
        <taxon>Exobasidiomycetes</taxon>
        <taxon>Georgefischeriales</taxon>
        <taxon>Tilletiariaceae</taxon>
        <taxon>Tilletiaria</taxon>
    </lineage>
</organism>
<feature type="region of interest" description="Disordered" evidence="1">
    <location>
        <begin position="174"/>
        <end position="193"/>
    </location>
</feature>
<dbReference type="HOGENOM" id="CLU_479947_0_0_1"/>
<proteinExistence type="predicted"/>
<feature type="region of interest" description="Disordered" evidence="1">
    <location>
        <begin position="1"/>
        <end position="33"/>
    </location>
</feature>
<comment type="caution">
    <text evidence="2">The sequence shown here is derived from an EMBL/GenBank/DDBJ whole genome shotgun (WGS) entry which is preliminary data.</text>
</comment>
<dbReference type="AlphaFoldDB" id="A0A066VJD8"/>
<feature type="compositionally biased region" description="Basic and acidic residues" evidence="1">
    <location>
        <begin position="406"/>
        <end position="415"/>
    </location>
</feature>
<dbReference type="GeneID" id="25264910"/>
<dbReference type="PANTHER" id="PTHR37211:SF1">
    <property type="entry name" value="EXPRESSED PROTEIN"/>
    <property type="match status" value="1"/>
</dbReference>
<dbReference type="OMA" id="GFEYWRE"/>
<feature type="region of interest" description="Disordered" evidence="1">
    <location>
        <begin position="406"/>
        <end position="425"/>
    </location>
</feature>
<accession>A0A066VJD8</accession>
<evidence type="ECO:0000256" key="1">
    <source>
        <dbReference type="SAM" id="MobiDB-lite"/>
    </source>
</evidence>
<reference evidence="2 3" key="1">
    <citation type="submission" date="2014-05" db="EMBL/GenBank/DDBJ databases">
        <title>Draft genome sequence of a rare smut relative, Tilletiaria anomala UBC 951.</title>
        <authorList>
            <consortium name="DOE Joint Genome Institute"/>
            <person name="Toome M."/>
            <person name="Kuo A."/>
            <person name="Henrissat B."/>
            <person name="Lipzen A."/>
            <person name="Tritt A."/>
            <person name="Yoshinaga Y."/>
            <person name="Zane M."/>
            <person name="Barry K."/>
            <person name="Grigoriev I.V."/>
            <person name="Spatafora J.W."/>
            <person name="Aimea M.C."/>
        </authorList>
    </citation>
    <scope>NUCLEOTIDE SEQUENCE [LARGE SCALE GENOMIC DNA]</scope>
    <source>
        <strain evidence="2 3">UBC 951</strain>
    </source>
</reference>
<feature type="region of interest" description="Disordered" evidence="1">
    <location>
        <begin position="293"/>
        <end position="313"/>
    </location>
</feature>
<dbReference type="InParanoid" id="A0A066VJD8"/>
<keyword evidence="3" id="KW-1185">Reference proteome</keyword>
<protein>
    <submittedName>
        <fullName evidence="2">Uncharacterized protein</fullName>
    </submittedName>
</protein>
<dbReference type="RefSeq" id="XP_013241784.1">
    <property type="nucleotide sequence ID" value="XM_013386330.1"/>
</dbReference>
<evidence type="ECO:0000313" key="3">
    <source>
        <dbReference type="Proteomes" id="UP000027361"/>
    </source>
</evidence>
<dbReference type="PANTHER" id="PTHR37211">
    <property type="entry name" value="EXPRESSED PROTEIN"/>
    <property type="match status" value="1"/>
</dbReference>
<gene>
    <name evidence="2" type="ORF">K437DRAFT_258210</name>
</gene>
<dbReference type="Proteomes" id="UP000027361">
    <property type="component" value="Unassembled WGS sequence"/>
</dbReference>
<dbReference type="EMBL" id="JMSN01000078">
    <property type="protein sequence ID" value="KDN41616.1"/>
    <property type="molecule type" value="Genomic_DNA"/>
</dbReference>
<evidence type="ECO:0000313" key="2">
    <source>
        <dbReference type="EMBL" id="KDN41616.1"/>
    </source>
</evidence>
<name>A0A066VJD8_TILAU</name>